<keyword evidence="8" id="KW-1185">Reference proteome</keyword>
<dbReference type="OMA" id="FSITCLM"/>
<feature type="transmembrane region" description="Helical" evidence="5">
    <location>
        <begin position="20"/>
        <end position="41"/>
    </location>
</feature>
<dbReference type="NCBIfam" id="TIGR00815">
    <property type="entry name" value="sulP"/>
    <property type="match status" value="1"/>
</dbReference>
<keyword evidence="2 5" id="KW-0812">Transmembrane</keyword>
<dbReference type="OrthoDB" id="540766at2759"/>
<dbReference type="InterPro" id="IPR002645">
    <property type="entry name" value="STAS_dom"/>
</dbReference>
<dbReference type="AlphaFoldDB" id="C1EIZ9"/>
<evidence type="ECO:0000256" key="3">
    <source>
        <dbReference type="ARBA" id="ARBA00022989"/>
    </source>
</evidence>
<feature type="domain" description="STAS" evidence="6">
    <location>
        <begin position="441"/>
        <end position="534"/>
    </location>
</feature>
<dbReference type="EMBL" id="CP001334">
    <property type="protein sequence ID" value="ACO67949.1"/>
    <property type="molecule type" value="Genomic_DNA"/>
</dbReference>
<sequence>AFPFLKVARTMTRDDLKNDLVAGLTVAVMVIPQGMAYAALASLRPEIGLYSCILPILTYALVGSSRQLAVGPVAMVALLTTAGLSPIVDPNEDPDRYQQLASTLAFMVGVLQAGMGLLRLEFIARFLPHPVLSGFTSAAAIVIGSSQIKDVFKIKIGRSERFQEIMDDFVHNVHDTHGLTFAVAATSIVFLLGARHAKRRFKAIKMLPEALVLVVFYILVSKYADFDDKGVRVIGKVPAGFPSPRGILTSELGQLVGPALTISIVGFLESFAVAKTIAEKEQYPISARRELIGLGAANLVGCFFKCMPVTGGFSRSAVNYQAGAKTVFAGAITALALTLTVLFLTPLFTDLPKPILSAIIIVAVSTLVDLQEFVHLWATDKRDFLLVSCAFLCTLFWGLLQGILVSAALAVVLLVQRTANPHSAVLVKVRDDPPVFRNRERFPNGEPIPNVLIYRQDAPLFYANADSFQESILTLAGDGRTSVVIIHGGAMPLVDSTGAATLTRIRRRLSERNVRVVLCEFNGPVRDALRRAHV</sequence>
<feature type="transmembrane region" description="Helical" evidence="5">
    <location>
        <begin position="69"/>
        <end position="88"/>
    </location>
</feature>
<feature type="non-terminal residue" evidence="7">
    <location>
        <position position="534"/>
    </location>
</feature>
<feature type="non-terminal residue" evidence="7">
    <location>
        <position position="1"/>
    </location>
</feature>
<evidence type="ECO:0000256" key="4">
    <source>
        <dbReference type="ARBA" id="ARBA00023136"/>
    </source>
</evidence>
<dbReference type="Gene3D" id="3.30.750.24">
    <property type="entry name" value="STAS domain"/>
    <property type="match status" value="1"/>
</dbReference>
<feature type="transmembrane region" description="Helical" evidence="5">
    <location>
        <begin position="206"/>
        <end position="224"/>
    </location>
</feature>
<evidence type="ECO:0000256" key="1">
    <source>
        <dbReference type="ARBA" id="ARBA00004141"/>
    </source>
</evidence>
<dbReference type="InterPro" id="IPR011547">
    <property type="entry name" value="SLC26A/SulP_dom"/>
</dbReference>
<dbReference type="KEGG" id="mis:MICPUN_66383"/>
<dbReference type="RefSeq" id="XP_002506691.1">
    <property type="nucleotide sequence ID" value="XM_002506645.1"/>
</dbReference>
<dbReference type="GO" id="GO:0055085">
    <property type="term" value="P:transmembrane transport"/>
    <property type="evidence" value="ECO:0007669"/>
    <property type="project" value="InterPro"/>
</dbReference>
<feature type="transmembrane region" description="Helical" evidence="5">
    <location>
        <begin position="355"/>
        <end position="378"/>
    </location>
</feature>
<feature type="transmembrane region" description="Helical" evidence="5">
    <location>
        <begin position="326"/>
        <end position="348"/>
    </location>
</feature>
<dbReference type="eggNOG" id="KOG0236">
    <property type="taxonomic scope" value="Eukaryota"/>
</dbReference>
<dbReference type="InterPro" id="IPR036513">
    <property type="entry name" value="STAS_dom_sf"/>
</dbReference>
<keyword evidence="3 5" id="KW-1133">Transmembrane helix</keyword>
<organism evidence="7 8">
    <name type="scientific">Micromonas commoda (strain RCC299 / NOUM17 / CCMP2709)</name>
    <name type="common">Picoplanktonic green alga</name>
    <dbReference type="NCBI Taxonomy" id="296587"/>
    <lineage>
        <taxon>Eukaryota</taxon>
        <taxon>Viridiplantae</taxon>
        <taxon>Chlorophyta</taxon>
        <taxon>Mamiellophyceae</taxon>
        <taxon>Mamiellales</taxon>
        <taxon>Mamiellaceae</taxon>
        <taxon>Micromonas</taxon>
    </lineage>
</organism>
<feature type="transmembrane region" description="Helical" evidence="5">
    <location>
        <begin position="130"/>
        <end position="148"/>
    </location>
</feature>
<reference evidence="7 8" key="1">
    <citation type="journal article" date="2009" name="Science">
        <title>Green evolution and dynamic adaptations revealed by genomes of the marine picoeukaryotes Micromonas.</title>
        <authorList>
            <person name="Worden A.Z."/>
            <person name="Lee J.H."/>
            <person name="Mock T."/>
            <person name="Rouze P."/>
            <person name="Simmons M.P."/>
            <person name="Aerts A.L."/>
            <person name="Allen A.E."/>
            <person name="Cuvelier M.L."/>
            <person name="Derelle E."/>
            <person name="Everett M.V."/>
            <person name="Foulon E."/>
            <person name="Grimwood J."/>
            <person name="Gundlach H."/>
            <person name="Henrissat B."/>
            <person name="Napoli C."/>
            <person name="McDonald S.M."/>
            <person name="Parker M.S."/>
            <person name="Rombauts S."/>
            <person name="Salamov A."/>
            <person name="Von Dassow P."/>
            <person name="Badger J.H."/>
            <person name="Coutinho P.M."/>
            <person name="Demir E."/>
            <person name="Dubchak I."/>
            <person name="Gentemann C."/>
            <person name="Eikrem W."/>
            <person name="Gready J.E."/>
            <person name="John U."/>
            <person name="Lanier W."/>
            <person name="Lindquist E.A."/>
            <person name="Lucas S."/>
            <person name="Mayer K.F."/>
            <person name="Moreau H."/>
            <person name="Not F."/>
            <person name="Otillar R."/>
            <person name="Panaud O."/>
            <person name="Pangilinan J."/>
            <person name="Paulsen I."/>
            <person name="Piegu B."/>
            <person name="Poliakov A."/>
            <person name="Robbens S."/>
            <person name="Schmutz J."/>
            <person name="Toulza E."/>
            <person name="Wyss T."/>
            <person name="Zelensky A."/>
            <person name="Zhou K."/>
            <person name="Armbrust E.V."/>
            <person name="Bhattacharya D."/>
            <person name="Goodenough U.W."/>
            <person name="Van de Peer Y."/>
            <person name="Grigoriev I.V."/>
        </authorList>
    </citation>
    <scope>NUCLEOTIDE SEQUENCE [LARGE SCALE GENOMIC DNA]</scope>
    <source>
        <strain evidence="8">RCC299 / NOUM17</strain>
    </source>
</reference>
<comment type="subcellular location">
    <subcellularLocation>
        <location evidence="1">Membrane</location>
        <topology evidence="1">Multi-pass membrane protein</topology>
    </subcellularLocation>
</comment>
<dbReference type="CDD" id="cd07042">
    <property type="entry name" value="STAS_SulP_like_sulfate_transporter"/>
    <property type="match status" value="1"/>
</dbReference>
<evidence type="ECO:0000259" key="6">
    <source>
        <dbReference type="PROSITE" id="PS50801"/>
    </source>
</evidence>
<gene>
    <name evidence="7" type="ORF">MICPUN_66383</name>
</gene>
<dbReference type="InterPro" id="IPR001902">
    <property type="entry name" value="SLC26A/SulP_fam"/>
</dbReference>
<feature type="transmembrane region" description="Helical" evidence="5">
    <location>
        <begin position="384"/>
        <end position="415"/>
    </location>
</feature>
<feature type="transmembrane region" description="Helical" evidence="5">
    <location>
        <begin position="252"/>
        <end position="271"/>
    </location>
</feature>
<evidence type="ECO:0000256" key="5">
    <source>
        <dbReference type="SAM" id="Phobius"/>
    </source>
</evidence>
<dbReference type="Proteomes" id="UP000002009">
    <property type="component" value="Chromosome 16"/>
</dbReference>
<evidence type="ECO:0000256" key="2">
    <source>
        <dbReference type="ARBA" id="ARBA00022692"/>
    </source>
</evidence>
<dbReference type="GeneID" id="8249624"/>
<dbReference type="STRING" id="296587.C1EIZ9"/>
<dbReference type="FunCoup" id="C1EIZ9">
    <property type="interactions" value="798"/>
</dbReference>
<feature type="transmembrane region" description="Helical" evidence="5">
    <location>
        <begin position="291"/>
        <end position="314"/>
    </location>
</feature>
<dbReference type="Pfam" id="PF01740">
    <property type="entry name" value="STAS"/>
    <property type="match status" value="1"/>
</dbReference>
<feature type="transmembrane region" description="Helical" evidence="5">
    <location>
        <begin position="100"/>
        <end position="118"/>
    </location>
</feature>
<dbReference type="SUPFAM" id="SSF52091">
    <property type="entry name" value="SpoIIaa-like"/>
    <property type="match status" value="1"/>
</dbReference>
<protein>
    <submittedName>
        <fullName evidence="7">Sulfate permease family</fullName>
    </submittedName>
</protein>
<accession>C1EIZ9</accession>
<dbReference type="PROSITE" id="PS50801">
    <property type="entry name" value="STAS"/>
    <property type="match status" value="1"/>
</dbReference>
<proteinExistence type="predicted"/>
<evidence type="ECO:0000313" key="7">
    <source>
        <dbReference type="EMBL" id="ACO67949.1"/>
    </source>
</evidence>
<feature type="transmembrane region" description="Helical" evidence="5">
    <location>
        <begin position="47"/>
        <end position="62"/>
    </location>
</feature>
<dbReference type="Pfam" id="PF00916">
    <property type="entry name" value="Sulfate_transp"/>
    <property type="match status" value="1"/>
</dbReference>
<evidence type="ECO:0000313" key="8">
    <source>
        <dbReference type="Proteomes" id="UP000002009"/>
    </source>
</evidence>
<feature type="transmembrane region" description="Helical" evidence="5">
    <location>
        <begin position="176"/>
        <end position="194"/>
    </location>
</feature>
<dbReference type="PANTHER" id="PTHR11814">
    <property type="entry name" value="SULFATE TRANSPORTER"/>
    <property type="match status" value="1"/>
</dbReference>
<dbReference type="InParanoid" id="C1EIZ9"/>
<dbReference type="GO" id="GO:0016020">
    <property type="term" value="C:membrane"/>
    <property type="evidence" value="ECO:0007669"/>
    <property type="project" value="UniProtKB-SubCell"/>
</dbReference>
<keyword evidence="4 5" id="KW-0472">Membrane</keyword>
<name>C1EIZ9_MICCC</name>